<dbReference type="GO" id="GO:0022627">
    <property type="term" value="C:cytosolic small ribosomal subunit"/>
    <property type="evidence" value="ECO:0007669"/>
    <property type="project" value="TreeGrafter"/>
</dbReference>
<dbReference type="HAMAP" id="MF_01364_A">
    <property type="entry name" value="Ribosomal_uS14_2_A"/>
    <property type="match status" value="1"/>
</dbReference>
<dbReference type="FunFam" id="4.10.830.10:FF:000002">
    <property type="entry name" value="40S ribosomal protein S29"/>
    <property type="match status" value="1"/>
</dbReference>
<comment type="similarity">
    <text evidence="2">Belongs to the universal ribosomal protein uS14 family.</text>
</comment>
<dbReference type="Gene3D" id="4.10.830.10">
    <property type="entry name" value="30s Ribosomal Protein S14, Chain N"/>
    <property type="match status" value="1"/>
</dbReference>
<keyword evidence="4" id="KW-0699">rRNA-binding</keyword>
<feature type="transmembrane region" description="Helical" evidence="9">
    <location>
        <begin position="57"/>
        <end position="82"/>
    </location>
</feature>
<keyword evidence="9" id="KW-1133">Transmembrane helix</keyword>
<dbReference type="Pfam" id="PF00253">
    <property type="entry name" value="Ribosomal_S14"/>
    <property type="match status" value="1"/>
</dbReference>
<comment type="caution">
    <text evidence="10">The sequence shown here is derived from an EMBL/GenBank/DDBJ whole genome shotgun (WGS) entry which is preliminary data.</text>
</comment>
<dbReference type="NCBIfam" id="NF004424">
    <property type="entry name" value="PRK05766.1"/>
    <property type="match status" value="1"/>
</dbReference>
<evidence type="ECO:0000256" key="1">
    <source>
        <dbReference type="ARBA" id="ARBA00001947"/>
    </source>
</evidence>
<keyword evidence="9" id="KW-0812">Transmembrane</keyword>
<dbReference type="PROSITE" id="PS00527">
    <property type="entry name" value="RIBOSOMAL_S14"/>
    <property type="match status" value="1"/>
</dbReference>
<evidence type="ECO:0000256" key="6">
    <source>
        <dbReference type="ARBA" id="ARBA00022884"/>
    </source>
</evidence>
<evidence type="ECO:0000256" key="9">
    <source>
        <dbReference type="SAM" id="Phobius"/>
    </source>
</evidence>
<sequence length="206" mass="23567">MSHESVWFSRPRTYGKGSRQCRTCTHKAGLIRKYGINMCRQCFREKAHDVGFQKHPITALVITTALYVNTDLIFLVLVHFRVIAPTQLTNLALLSIHLRNQLYLAMTTTLTFLTLLAAFANFALLTVALRKHVHHAITTIPTLFTASFRSNLRLTITSIPTLIICFTVSTDYLTVLIVYHLFQHILIQLLIRLPAYPILVWNYGNQ</sequence>
<keyword evidence="8" id="KW-0687">Ribonucleoprotein</keyword>
<keyword evidence="6" id="KW-0694">RNA-binding</keyword>
<evidence type="ECO:0000256" key="4">
    <source>
        <dbReference type="ARBA" id="ARBA00022730"/>
    </source>
</evidence>
<evidence type="ECO:0000313" key="11">
    <source>
        <dbReference type="Proteomes" id="UP001166286"/>
    </source>
</evidence>
<protein>
    <recommendedName>
        <fullName evidence="12">40S ribosomal protein S29</fullName>
    </recommendedName>
</protein>
<dbReference type="Proteomes" id="UP001166286">
    <property type="component" value="Unassembled WGS sequence"/>
</dbReference>
<keyword evidence="3" id="KW-0479">Metal-binding</keyword>
<keyword evidence="11" id="KW-1185">Reference proteome</keyword>
<dbReference type="GO" id="GO:0019843">
    <property type="term" value="F:rRNA binding"/>
    <property type="evidence" value="ECO:0007669"/>
    <property type="project" value="UniProtKB-KW"/>
</dbReference>
<feature type="transmembrane region" description="Helical" evidence="9">
    <location>
        <begin position="185"/>
        <end position="204"/>
    </location>
</feature>
<dbReference type="EMBL" id="JAFEKC020000011">
    <property type="protein sequence ID" value="KAK0512195.1"/>
    <property type="molecule type" value="Genomic_DNA"/>
</dbReference>
<evidence type="ECO:0000256" key="3">
    <source>
        <dbReference type="ARBA" id="ARBA00022723"/>
    </source>
</evidence>
<evidence type="ECO:0000256" key="5">
    <source>
        <dbReference type="ARBA" id="ARBA00022833"/>
    </source>
</evidence>
<evidence type="ECO:0000256" key="8">
    <source>
        <dbReference type="ARBA" id="ARBA00023274"/>
    </source>
</evidence>
<evidence type="ECO:0000256" key="7">
    <source>
        <dbReference type="ARBA" id="ARBA00022980"/>
    </source>
</evidence>
<comment type="cofactor">
    <cofactor evidence="1">
        <name>Zn(2+)</name>
        <dbReference type="ChEBI" id="CHEBI:29105"/>
    </cofactor>
</comment>
<name>A0AA39R1S7_9LECA</name>
<keyword evidence="5" id="KW-0862">Zinc</keyword>
<dbReference type="PANTHER" id="PTHR12010:SF2">
    <property type="entry name" value="40S RIBOSOMAL PROTEIN S29"/>
    <property type="match status" value="1"/>
</dbReference>
<proteinExistence type="inferred from homology"/>
<feature type="transmembrane region" description="Helical" evidence="9">
    <location>
        <begin position="159"/>
        <end position="179"/>
    </location>
</feature>
<dbReference type="GO" id="GO:0003735">
    <property type="term" value="F:structural constituent of ribosome"/>
    <property type="evidence" value="ECO:0007669"/>
    <property type="project" value="InterPro"/>
</dbReference>
<reference evidence="10" key="1">
    <citation type="submission" date="2023-03" db="EMBL/GenBank/DDBJ databases">
        <title>Complete genome of Cladonia borealis.</title>
        <authorList>
            <person name="Park H."/>
        </authorList>
    </citation>
    <scope>NUCLEOTIDE SEQUENCE</scope>
    <source>
        <strain evidence="10">ANT050790</strain>
    </source>
</reference>
<dbReference type="GO" id="GO:0008270">
    <property type="term" value="F:zinc ion binding"/>
    <property type="evidence" value="ECO:0007669"/>
    <property type="project" value="InterPro"/>
</dbReference>
<dbReference type="InterPro" id="IPR001209">
    <property type="entry name" value="Ribosomal_uS14"/>
</dbReference>
<evidence type="ECO:0000313" key="10">
    <source>
        <dbReference type="EMBL" id="KAK0512195.1"/>
    </source>
</evidence>
<organism evidence="10 11">
    <name type="scientific">Cladonia borealis</name>
    <dbReference type="NCBI Taxonomy" id="184061"/>
    <lineage>
        <taxon>Eukaryota</taxon>
        <taxon>Fungi</taxon>
        <taxon>Dikarya</taxon>
        <taxon>Ascomycota</taxon>
        <taxon>Pezizomycotina</taxon>
        <taxon>Lecanoromycetes</taxon>
        <taxon>OSLEUM clade</taxon>
        <taxon>Lecanoromycetidae</taxon>
        <taxon>Lecanorales</taxon>
        <taxon>Lecanorineae</taxon>
        <taxon>Cladoniaceae</taxon>
        <taxon>Cladonia</taxon>
    </lineage>
</organism>
<keyword evidence="9" id="KW-0472">Membrane</keyword>
<evidence type="ECO:0008006" key="12">
    <source>
        <dbReference type="Google" id="ProtNLM"/>
    </source>
</evidence>
<accession>A0AA39R1S7</accession>
<dbReference type="InterPro" id="IPR023676">
    <property type="entry name" value="Ribosomal_uS14_arc"/>
</dbReference>
<dbReference type="InterPro" id="IPR018271">
    <property type="entry name" value="Ribosomal_uS14_CS"/>
</dbReference>
<keyword evidence="7" id="KW-0689">Ribosomal protein</keyword>
<dbReference type="InterPro" id="IPR043140">
    <property type="entry name" value="Ribosomal_uS14_sf"/>
</dbReference>
<evidence type="ECO:0000256" key="2">
    <source>
        <dbReference type="ARBA" id="ARBA00009083"/>
    </source>
</evidence>
<dbReference type="AlphaFoldDB" id="A0AA39R1S7"/>
<dbReference type="InterPro" id="IPR039744">
    <property type="entry name" value="RIbosomal_uS14_euk_arc"/>
</dbReference>
<gene>
    <name evidence="10" type="ORF">JMJ35_005323</name>
</gene>
<feature type="transmembrane region" description="Helical" evidence="9">
    <location>
        <begin position="102"/>
        <end position="125"/>
    </location>
</feature>
<dbReference type="PANTHER" id="PTHR12010">
    <property type="entry name" value="40S RIBOSOMAL PROTEIN S29"/>
    <property type="match status" value="1"/>
</dbReference>
<dbReference type="GO" id="GO:0002181">
    <property type="term" value="P:cytoplasmic translation"/>
    <property type="evidence" value="ECO:0007669"/>
    <property type="project" value="TreeGrafter"/>
</dbReference>